<protein>
    <submittedName>
        <fullName evidence="2">Uncharacterized protein</fullName>
    </submittedName>
</protein>
<evidence type="ECO:0000313" key="2">
    <source>
        <dbReference type="EMBL" id="OVE86309.1"/>
    </source>
</evidence>
<sequence length="466" mass="52001">MTTDLSENERRPDRSSRSRRAILAGITTAASVAVAGCQNLPWDDDDSTASYTSDEASQVLESERPEIEWPVPVEPEPSELEDALERADSLVSEIPDPLEEGHVPNGVIREAIAEDRTEAMAAREEAVDAAGPAQYHALRDARELHETARAAATAWLAIDADRDDLLRELRDERDAVQSVIDDHREALAYHGIDTDSGRLRAALYTYQRESDLERADRTVDRWSVHKSNDVLEIGESAGDLEFATTTTRIWEHFEDQYTREFGGDDSDDLEAVFERALERSSARAEEAAFPSQDGDSAEWYDAVGLEEFDHRPLEFVVSRAGSSVHRAHDRMDDALDTGSLGSGLHHALEFEQRLRGFERFRDWLAARDGAGPTDSDEIRAERDATLEAADAALEAVPANEPSLGAYRLAETLQELAWADDTIARDADREPNNNVRLDEEFGEYARLRAELEALPEAVDAFRDRLLE</sequence>
<feature type="region of interest" description="Disordered" evidence="1">
    <location>
        <begin position="40"/>
        <end position="73"/>
    </location>
</feature>
<dbReference type="AlphaFoldDB" id="A0A202EDK7"/>
<evidence type="ECO:0000256" key="1">
    <source>
        <dbReference type="SAM" id="MobiDB-lite"/>
    </source>
</evidence>
<name>A0A202EDK7_9EURY</name>
<organism evidence="2 3">
    <name type="scientific">Natronolimnobius baerhuensis</name>
    <dbReference type="NCBI Taxonomy" id="253108"/>
    <lineage>
        <taxon>Archaea</taxon>
        <taxon>Methanobacteriati</taxon>
        <taxon>Methanobacteriota</taxon>
        <taxon>Stenosarchaea group</taxon>
        <taxon>Halobacteria</taxon>
        <taxon>Halobacteriales</taxon>
        <taxon>Natrialbaceae</taxon>
        <taxon>Natronolimnobius</taxon>
    </lineage>
</organism>
<reference evidence="2 3" key="1">
    <citation type="submission" date="2017-02" db="EMBL/GenBank/DDBJ databases">
        <title>Natronthermophilus aegyptiacus gen. nov.,sp. nov., an aerobic, extremely halophilic alkalithermophilic archaeon isolated from the athalassohaline Wadi An Natrun, Egypt.</title>
        <authorList>
            <person name="Zhao B."/>
        </authorList>
    </citation>
    <scope>NUCLEOTIDE SEQUENCE [LARGE SCALE GENOMIC DNA]</scope>
    <source>
        <strain evidence="2 3">CGMCC 1.3597</strain>
    </source>
</reference>
<comment type="caution">
    <text evidence="2">The sequence shown here is derived from an EMBL/GenBank/DDBJ whole genome shotgun (WGS) entry which is preliminary data.</text>
</comment>
<feature type="compositionally biased region" description="Low complexity" evidence="1">
    <location>
        <begin position="48"/>
        <end position="57"/>
    </location>
</feature>
<dbReference type="RefSeq" id="WP_087714225.1">
    <property type="nucleotide sequence ID" value="NZ_MWPH01000001.1"/>
</dbReference>
<accession>A0A202EDK7</accession>
<proteinExistence type="predicted"/>
<evidence type="ECO:0000313" key="3">
    <source>
        <dbReference type="Proteomes" id="UP000196084"/>
    </source>
</evidence>
<keyword evidence="3" id="KW-1185">Reference proteome</keyword>
<dbReference type="EMBL" id="MWPH01000001">
    <property type="protein sequence ID" value="OVE86309.1"/>
    <property type="molecule type" value="Genomic_DNA"/>
</dbReference>
<gene>
    <name evidence="2" type="ORF">B2G88_05885</name>
</gene>
<dbReference type="OrthoDB" id="350675at2157"/>
<dbReference type="Proteomes" id="UP000196084">
    <property type="component" value="Unassembled WGS sequence"/>
</dbReference>